<keyword evidence="6 9" id="KW-0812">Transmembrane</keyword>
<feature type="transmembrane region" description="Helical" evidence="9">
    <location>
        <begin position="132"/>
        <end position="151"/>
    </location>
</feature>
<feature type="transmembrane region" description="Helical" evidence="9">
    <location>
        <begin position="69"/>
        <end position="96"/>
    </location>
</feature>
<evidence type="ECO:0000256" key="9">
    <source>
        <dbReference type="RuleBase" id="RU368035"/>
    </source>
</evidence>
<accession>A0A8S3BJW6</accession>
<comment type="function">
    <text evidence="9">Plasma membrane transporter mediating the uptake by cells of the water soluble vitamin B2/riboflavin that plays a key role in biochemical oxidation-reduction reactions of the carbohydrate, lipid, and amino acid metabolism.</text>
</comment>
<gene>
    <name evidence="10" type="ORF">GIL414_LOCUS48380</name>
</gene>
<comment type="similarity">
    <text evidence="3 9">Belongs to the riboflavin transporter family.</text>
</comment>
<dbReference type="Pfam" id="PF06237">
    <property type="entry name" value="SLC52_ribofla_tr"/>
    <property type="match status" value="1"/>
</dbReference>
<comment type="catalytic activity">
    <reaction evidence="1 9">
        <text>riboflavin(in) = riboflavin(out)</text>
        <dbReference type="Rhea" id="RHEA:35015"/>
        <dbReference type="ChEBI" id="CHEBI:57986"/>
    </reaction>
</comment>
<reference evidence="10" key="1">
    <citation type="submission" date="2021-02" db="EMBL/GenBank/DDBJ databases">
        <authorList>
            <person name="Nowell W R."/>
        </authorList>
    </citation>
    <scope>NUCLEOTIDE SEQUENCE</scope>
</reference>
<evidence type="ECO:0000256" key="4">
    <source>
        <dbReference type="ARBA" id="ARBA00022448"/>
    </source>
</evidence>
<keyword evidence="5 9" id="KW-1003">Cell membrane</keyword>
<name>A0A8S3BJW6_9BILA</name>
<evidence type="ECO:0000256" key="1">
    <source>
        <dbReference type="ARBA" id="ARBA00000215"/>
    </source>
</evidence>
<evidence type="ECO:0000256" key="7">
    <source>
        <dbReference type="ARBA" id="ARBA00022989"/>
    </source>
</evidence>
<evidence type="ECO:0000256" key="3">
    <source>
        <dbReference type="ARBA" id="ARBA00006366"/>
    </source>
</evidence>
<feature type="non-terminal residue" evidence="10">
    <location>
        <position position="1"/>
    </location>
</feature>
<protein>
    <recommendedName>
        <fullName evidence="9">Riboflavin transporter</fullName>
    </recommendedName>
</protein>
<evidence type="ECO:0000313" key="10">
    <source>
        <dbReference type="EMBL" id="CAF4829243.1"/>
    </source>
</evidence>
<evidence type="ECO:0000256" key="6">
    <source>
        <dbReference type="ARBA" id="ARBA00022692"/>
    </source>
</evidence>
<keyword evidence="8 9" id="KW-0472">Membrane</keyword>
<keyword evidence="7 9" id="KW-1133">Transmembrane helix</keyword>
<evidence type="ECO:0000256" key="2">
    <source>
        <dbReference type="ARBA" id="ARBA00004651"/>
    </source>
</evidence>
<evidence type="ECO:0000256" key="5">
    <source>
        <dbReference type="ARBA" id="ARBA00022475"/>
    </source>
</evidence>
<dbReference type="EMBL" id="CAJOBJ010156564">
    <property type="protein sequence ID" value="CAF4829243.1"/>
    <property type="molecule type" value="Genomic_DNA"/>
</dbReference>
<dbReference type="Proteomes" id="UP000681720">
    <property type="component" value="Unassembled WGS sequence"/>
</dbReference>
<feature type="transmembrane region" description="Helical" evidence="9">
    <location>
        <begin position="198"/>
        <end position="220"/>
    </location>
</feature>
<evidence type="ECO:0000256" key="8">
    <source>
        <dbReference type="ARBA" id="ARBA00023136"/>
    </source>
</evidence>
<dbReference type="PANTHER" id="PTHR12929:SF10">
    <property type="entry name" value="RIBOFLAVIN TRANSPORTER"/>
    <property type="match status" value="1"/>
</dbReference>
<comment type="caution">
    <text evidence="10">The sequence shown here is derived from an EMBL/GenBank/DDBJ whole genome shotgun (WGS) entry which is preliminary data.</text>
</comment>
<feature type="transmembrane region" description="Helical" evidence="9">
    <location>
        <begin position="12"/>
        <end position="33"/>
    </location>
</feature>
<dbReference type="GO" id="GO:0032217">
    <property type="term" value="F:riboflavin transmembrane transporter activity"/>
    <property type="evidence" value="ECO:0007669"/>
    <property type="project" value="UniProtKB-UniRule"/>
</dbReference>
<organism evidence="10 11">
    <name type="scientific">Rotaria magnacalcarata</name>
    <dbReference type="NCBI Taxonomy" id="392030"/>
    <lineage>
        <taxon>Eukaryota</taxon>
        <taxon>Metazoa</taxon>
        <taxon>Spiralia</taxon>
        <taxon>Gnathifera</taxon>
        <taxon>Rotifera</taxon>
        <taxon>Eurotatoria</taxon>
        <taxon>Bdelloidea</taxon>
        <taxon>Philodinida</taxon>
        <taxon>Philodinidae</taxon>
        <taxon>Rotaria</taxon>
    </lineage>
</organism>
<dbReference type="InterPro" id="IPR009357">
    <property type="entry name" value="Riboflavin_transptr"/>
</dbReference>
<dbReference type="PANTHER" id="PTHR12929">
    <property type="entry name" value="SOLUTE CARRIER FAMILY 52"/>
    <property type="match status" value="1"/>
</dbReference>
<sequence length="237" mass="27224">TEAIYQSPRFSVSIYFLCLFIILTISLISFILLRWTSITRYAYHTESETSLETIDTIYSQPKSLTTPSYILLSLLCSYISSVVFGFLLAISTYVLMPYGHKIFYLGTIISPWMLVLVWILGMIKPVLRQRYVYILITLGSITFAFSMYVALKSPCPPWVDTTKGSVLILFVWFITYILLGYPRLVIANYARRHSPNGMFWFGVQVQCGSLMGSITSYLMVEKFALFHERKPCEHIAC</sequence>
<evidence type="ECO:0000313" key="11">
    <source>
        <dbReference type="Proteomes" id="UP000681720"/>
    </source>
</evidence>
<comment type="caution">
    <text evidence="9">Lacks conserved residue(s) required for the propagation of feature annotation.</text>
</comment>
<feature type="transmembrane region" description="Helical" evidence="9">
    <location>
        <begin position="102"/>
        <end position="120"/>
    </location>
</feature>
<comment type="subcellular location">
    <subcellularLocation>
        <location evidence="2 9">Cell membrane</location>
        <topology evidence="2 9">Multi-pass membrane protein</topology>
    </subcellularLocation>
</comment>
<dbReference type="GO" id="GO:0005886">
    <property type="term" value="C:plasma membrane"/>
    <property type="evidence" value="ECO:0007669"/>
    <property type="project" value="UniProtKB-SubCell"/>
</dbReference>
<proteinExistence type="inferred from homology"/>
<feature type="transmembrane region" description="Helical" evidence="9">
    <location>
        <begin position="166"/>
        <end position="186"/>
    </location>
</feature>
<keyword evidence="4 9" id="KW-0813">Transport</keyword>
<dbReference type="AlphaFoldDB" id="A0A8S3BJW6"/>